<keyword evidence="2" id="KW-0812">Transmembrane</keyword>
<evidence type="ECO:0000259" key="3">
    <source>
        <dbReference type="PROSITE" id="PS50930"/>
    </source>
</evidence>
<dbReference type="EMBL" id="CADCVW010000043">
    <property type="protein sequence ID" value="CAA9495821.1"/>
    <property type="molecule type" value="Genomic_DNA"/>
</dbReference>
<feature type="transmembrane region" description="Helical" evidence="2">
    <location>
        <begin position="109"/>
        <end position="131"/>
    </location>
</feature>
<feature type="region of interest" description="Disordered" evidence="1">
    <location>
        <begin position="173"/>
        <end position="194"/>
    </location>
</feature>
<evidence type="ECO:0000256" key="1">
    <source>
        <dbReference type="SAM" id="MobiDB-lite"/>
    </source>
</evidence>
<organism evidence="4">
    <name type="scientific">uncultured Sphingomonadaceae bacterium</name>
    <dbReference type="NCBI Taxonomy" id="169976"/>
    <lineage>
        <taxon>Bacteria</taxon>
        <taxon>Pseudomonadati</taxon>
        <taxon>Pseudomonadota</taxon>
        <taxon>Alphaproteobacteria</taxon>
        <taxon>Sphingomonadales</taxon>
        <taxon>Sphingomonadaceae</taxon>
        <taxon>environmental samples</taxon>
    </lineage>
</organism>
<evidence type="ECO:0000256" key="2">
    <source>
        <dbReference type="SAM" id="Phobius"/>
    </source>
</evidence>
<gene>
    <name evidence="4" type="ORF">AVDCRST_MAG39-1118</name>
</gene>
<dbReference type="Pfam" id="PF04397">
    <property type="entry name" value="LytTR"/>
    <property type="match status" value="1"/>
</dbReference>
<keyword evidence="2" id="KW-1133">Transmembrane helix</keyword>
<protein>
    <recommendedName>
        <fullName evidence="3">HTH LytTR-type domain-containing protein</fullName>
    </recommendedName>
</protein>
<evidence type="ECO:0000313" key="4">
    <source>
        <dbReference type="EMBL" id="CAA9495821.1"/>
    </source>
</evidence>
<feature type="transmembrane region" description="Helical" evidence="2">
    <location>
        <begin position="143"/>
        <end position="162"/>
    </location>
</feature>
<proteinExistence type="predicted"/>
<dbReference type="InterPro" id="IPR007492">
    <property type="entry name" value="LytTR_DNA-bd_dom"/>
</dbReference>
<name>A0A6J4SLV7_9SPHN</name>
<dbReference type="SMART" id="SM00850">
    <property type="entry name" value="LytTR"/>
    <property type="match status" value="1"/>
</dbReference>
<feature type="transmembrane region" description="Helical" evidence="2">
    <location>
        <begin position="41"/>
        <end position="61"/>
    </location>
</feature>
<dbReference type="GO" id="GO:0003677">
    <property type="term" value="F:DNA binding"/>
    <property type="evidence" value="ECO:0007669"/>
    <property type="project" value="InterPro"/>
</dbReference>
<dbReference type="Gene3D" id="2.40.50.1020">
    <property type="entry name" value="LytTr DNA-binding domain"/>
    <property type="match status" value="1"/>
</dbReference>
<reference evidence="4" key="1">
    <citation type="submission" date="2020-02" db="EMBL/GenBank/DDBJ databases">
        <authorList>
            <person name="Meier V. D."/>
        </authorList>
    </citation>
    <scope>NUCLEOTIDE SEQUENCE</scope>
    <source>
        <strain evidence="4">AVDCRST_MAG39</strain>
    </source>
</reference>
<feature type="transmembrane region" description="Helical" evidence="2">
    <location>
        <begin position="73"/>
        <end position="97"/>
    </location>
</feature>
<feature type="domain" description="HTH LytTR-type" evidence="3">
    <location>
        <begin position="214"/>
        <end position="297"/>
    </location>
</feature>
<accession>A0A6J4SLV7</accession>
<keyword evidence="2" id="KW-0472">Membrane</keyword>
<dbReference type="AlphaFoldDB" id="A0A6J4SLV7"/>
<dbReference type="PROSITE" id="PS50930">
    <property type="entry name" value="HTH_LYTTR"/>
    <property type="match status" value="1"/>
</dbReference>
<sequence>MTTAGNDGFAGGADGFAGGADARSRDANGTPGPRTRLARRVAVELFVTAAVGAVFGLLGPFGSFPIPLGERLIVWVLLILAGYFIFRPLGIVARWAATAARVPLFAAELGAALLAAVPMSFVVAASFRRLYGVLGGGNWFAELYPQVLLVGVLMRVLVFVLFERERVEADAPASAAPLPGAAPPVDAAPPLAATPPRSRFLDRLPPGLGRLRALEMEDHYVRAHGAAGSTLVLLRMRDAVAELGADGTQVHRSWWVAKDAVERVERDGRNLRLRLAGGLLVPVSRAQAAEVRAWAEAACRARAAG</sequence>